<comment type="similarity">
    <text evidence="2">Belongs to the ACC deaminase/D-cysteine desulfhydrase family.</text>
</comment>
<dbReference type="InterPro" id="IPR001926">
    <property type="entry name" value="TrpB-like_PALP"/>
</dbReference>
<dbReference type="Proteomes" id="UP000261079">
    <property type="component" value="Unassembled WGS sequence"/>
</dbReference>
<feature type="active site" description="Nucleophile" evidence="4">
    <location>
        <position position="64"/>
    </location>
</feature>
<evidence type="ECO:0000313" key="8">
    <source>
        <dbReference type="Proteomes" id="UP000261079"/>
    </source>
</evidence>
<comment type="caution">
    <text evidence="7">The sequence shown here is derived from an EMBL/GenBank/DDBJ whole genome shotgun (WGS) entry which is preliminary data.</text>
</comment>
<dbReference type="AlphaFoldDB" id="A0A3E2VA74"/>
<evidence type="ECO:0000256" key="2">
    <source>
        <dbReference type="ARBA" id="ARBA00008639"/>
    </source>
</evidence>
<evidence type="ECO:0000256" key="3">
    <source>
        <dbReference type="ARBA" id="ARBA00022898"/>
    </source>
</evidence>
<evidence type="ECO:0000313" key="7">
    <source>
        <dbReference type="EMBL" id="RGC07456.1"/>
    </source>
</evidence>
<dbReference type="InterPro" id="IPR036052">
    <property type="entry name" value="TrpB-like_PALP_sf"/>
</dbReference>
<evidence type="ECO:0000256" key="4">
    <source>
        <dbReference type="PIRSR" id="PIRSR006278-1"/>
    </source>
</evidence>
<dbReference type="Pfam" id="PF00291">
    <property type="entry name" value="PALP"/>
    <property type="match status" value="1"/>
</dbReference>
<organism evidence="7 8">
    <name type="scientific">Faecalibacterium prausnitzii</name>
    <dbReference type="NCBI Taxonomy" id="853"/>
    <lineage>
        <taxon>Bacteria</taxon>
        <taxon>Bacillati</taxon>
        <taxon>Bacillota</taxon>
        <taxon>Clostridia</taxon>
        <taxon>Eubacteriales</taxon>
        <taxon>Oscillospiraceae</taxon>
        <taxon>Faecalibacterium</taxon>
    </lineage>
</organism>
<sequence>MDWMNEYSLTPVQEVDGLRIKRDDLYAPFGPGEVNGGKLRQCVMLVNSVKKDYKSLLTYCSIHSPQAPITAAVARANGMPCRIVYGGTTRESVAALPMPRLAMKYGASIVLAARSGRHSILHARAKELAAQENSFIVQYGINIIGYGDTLLTAVAAQTENLPDDIENLVMTCGSGITATGVMIGLHRYGKRVKRMHLVATAPDRRGFIHETLKKYGADREFEYHDLFHSPGFVYEKPAAATWGGIRLHPHYEAKTMQWFRSSGIAPESTLFWITGAEPRSPGQS</sequence>
<dbReference type="InterPro" id="IPR027278">
    <property type="entry name" value="ACCD_DCysDesulf"/>
</dbReference>
<evidence type="ECO:0000256" key="5">
    <source>
        <dbReference type="PIRSR" id="PIRSR006278-2"/>
    </source>
</evidence>
<keyword evidence="3 5" id="KW-0663">Pyridoxal phosphate</keyword>
<feature type="modified residue" description="N6-(pyridoxal phosphate)lysine" evidence="5">
    <location>
        <position position="38"/>
    </location>
</feature>
<dbReference type="PIRSF" id="PIRSF006278">
    <property type="entry name" value="ACCD_DCysDesulf"/>
    <property type="match status" value="1"/>
</dbReference>
<evidence type="ECO:0000256" key="1">
    <source>
        <dbReference type="ARBA" id="ARBA00001933"/>
    </source>
</evidence>
<name>A0A3E2VA74_9FIRM</name>
<protein>
    <submittedName>
        <fullName evidence="7">Pyridoxal-phosphate dependent enzyme</fullName>
    </submittedName>
</protein>
<feature type="domain" description="Tryptophan synthase beta chain-like PALP" evidence="6">
    <location>
        <begin position="39"/>
        <end position="201"/>
    </location>
</feature>
<evidence type="ECO:0000259" key="6">
    <source>
        <dbReference type="Pfam" id="PF00291"/>
    </source>
</evidence>
<reference evidence="7 8" key="1">
    <citation type="submission" date="2018-08" db="EMBL/GenBank/DDBJ databases">
        <title>A genome reference for cultivated species of the human gut microbiota.</title>
        <authorList>
            <person name="Zou Y."/>
            <person name="Xue W."/>
            <person name="Luo G."/>
        </authorList>
    </citation>
    <scope>NUCLEOTIDE SEQUENCE [LARGE SCALE GENOMIC DNA]</scope>
    <source>
        <strain evidence="7 8">AM42-11AC</strain>
    </source>
</reference>
<dbReference type="GO" id="GO:0016846">
    <property type="term" value="F:carbon-sulfur lyase activity"/>
    <property type="evidence" value="ECO:0007669"/>
    <property type="project" value="UniProtKB-ARBA"/>
</dbReference>
<accession>A0A3E2VA74</accession>
<gene>
    <name evidence="7" type="ORF">DW905_02475</name>
</gene>
<comment type="cofactor">
    <cofactor evidence="1">
        <name>pyridoxal 5'-phosphate</name>
        <dbReference type="ChEBI" id="CHEBI:597326"/>
    </cofactor>
</comment>
<dbReference type="GO" id="GO:1901605">
    <property type="term" value="P:alpha-amino acid metabolic process"/>
    <property type="evidence" value="ECO:0007669"/>
    <property type="project" value="UniProtKB-ARBA"/>
</dbReference>
<dbReference type="SUPFAM" id="SSF53686">
    <property type="entry name" value="Tryptophan synthase beta subunit-like PLP-dependent enzymes"/>
    <property type="match status" value="1"/>
</dbReference>
<dbReference type="EMBL" id="QVEZ01000001">
    <property type="protein sequence ID" value="RGC07456.1"/>
    <property type="molecule type" value="Genomic_DNA"/>
</dbReference>
<dbReference type="Gene3D" id="3.40.50.1100">
    <property type="match status" value="2"/>
</dbReference>
<proteinExistence type="inferred from homology"/>